<dbReference type="RefSeq" id="WP_209349899.1">
    <property type="nucleotide sequence ID" value="NZ_JAGIYZ010000001.1"/>
</dbReference>
<sequence length="49" mass="5306">MSRSPFLLLFLLLLGAVAVGLLVVGAFPPAVTPQPVERTLPNDRFQSTR</sequence>
<protein>
    <submittedName>
        <fullName evidence="1">Uncharacterized protein</fullName>
    </submittedName>
</protein>
<dbReference type="EMBL" id="JAGIYZ010000001">
    <property type="protein sequence ID" value="MBP0462532.1"/>
    <property type="molecule type" value="Genomic_DNA"/>
</dbReference>
<proteinExistence type="predicted"/>
<keyword evidence="2" id="KW-1185">Reference proteome</keyword>
<evidence type="ECO:0000313" key="1">
    <source>
        <dbReference type="EMBL" id="MBP0462532.1"/>
    </source>
</evidence>
<accession>A0ABS4AMR5</accession>
<gene>
    <name evidence="1" type="ORF">J5Y09_01290</name>
</gene>
<evidence type="ECO:0000313" key="2">
    <source>
        <dbReference type="Proteomes" id="UP000680815"/>
    </source>
</evidence>
<organism evidence="1 2">
    <name type="scientific">Roseomonas nitratireducens</name>
    <dbReference type="NCBI Taxonomy" id="2820810"/>
    <lineage>
        <taxon>Bacteria</taxon>
        <taxon>Pseudomonadati</taxon>
        <taxon>Pseudomonadota</taxon>
        <taxon>Alphaproteobacteria</taxon>
        <taxon>Acetobacterales</taxon>
        <taxon>Roseomonadaceae</taxon>
        <taxon>Roseomonas</taxon>
    </lineage>
</organism>
<name>A0ABS4AMR5_9PROT</name>
<reference evidence="1 2" key="1">
    <citation type="submission" date="2021-03" db="EMBL/GenBank/DDBJ databases">
        <authorList>
            <person name="So Y."/>
        </authorList>
    </citation>
    <scope>NUCLEOTIDE SEQUENCE [LARGE SCALE GENOMIC DNA]</scope>
    <source>
        <strain evidence="1 2">PWR1</strain>
    </source>
</reference>
<comment type="caution">
    <text evidence="1">The sequence shown here is derived from an EMBL/GenBank/DDBJ whole genome shotgun (WGS) entry which is preliminary data.</text>
</comment>
<dbReference type="Proteomes" id="UP000680815">
    <property type="component" value="Unassembled WGS sequence"/>
</dbReference>